<feature type="compositionally biased region" description="Low complexity" evidence="1">
    <location>
        <begin position="426"/>
        <end position="446"/>
    </location>
</feature>
<evidence type="ECO:0000313" key="3">
    <source>
        <dbReference type="Proteomes" id="UP000076871"/>
    </source>
</evidence>
<dbReference type="STRING" id="1314785.A0A165GVU5"/>
<gene>
    <name evidence="2" type="ORF">LAESUDRAFT_747489</name>
</gene>
<feature type="region of interest" description="Disordered" evidence="1">
    <location>
        <begin position="420"/>
        <end position="453"/>
    </location>
</feature>
<sequence length="578" mass="64678">MARLVYTFASNTALSQSVNTIRSVESTPSRTQITNDVARTLQTLGGQSGLRRSSCRVLIASTAMSDACGLVRLLKPAPRTNHTHLPPELWLEIFRYATYVPRIRGFSPGDPFEPERPSNFAWGVNTPVSSFATKRCLVLVCRAWRALATELLYEHVVVNSKRRATLLLRTLHESDLEAQRRGAQIVGCERPKGHAQFIRHVEIRDCARTSRTEAFWMAVAAILSMLPDLRVLSGIWERPLSQNLVEIFSRYLGSTIHRLYWEEAPVGGASVLTESLLRKFHSLRVLDIRRLKLKTPQEFLEKAAAHISLPFVIDLLLPTCPTLLEFAAKLELPRLHRLVIDTTNVGDHPSSVVLSALNGMLAVHGNKITILELLPITSASYKPCLINFTTFLQPDVCPILDTLVFDCREEVLCAAAPHSACSWPKSTSSPARPSLPASPTPSSGTPMLSHPHPTLRRIGIREMVMRHLYPNRPNHAQQHLHAFLTHRALFPALETVRTLGFLVDASTDPFARDIFIWWTEKYEEQGIDFQDGEGVVWLYTDPVEGQEVQEVAEEQLVPGNFAKLVHKSDAKELTAAKC</sequence>
<keyword evidence="3" id="KW-1185">Reference proteome</keyword>
<protein>
    <submittedName>
        <fullName evidence="2">Uncharacterized protein</fullName>
    </submittedName>
</protein>
<dbReference type="OrthoDB" id="3171058at2759"/>
<name>A0A165GVU5_9APHY</name>
<dbReference type="Proteomes" id="UP000076871">
    <property type="component" value="Unassembled WGS sequence"/>
</dbReference>
<dbReference type="RefSeq" id="XP_040768632.1">
    <property type="nucleotide sequence ID" value="XM_040911476.1"/>
</dbReference>
<evidence type="ECO:0000256" key="1">
    <source>
        <dbReference type="SAM" id="MobiDB-lite"/>
    </source>
</evidence>
<proteinExistence type="predicted"/>
<dbReference type="AlphaFoldDB" id="A0A165GVU5"/>
<organism evidence="2 3">
    <name type="scientific">Laetiporus sulphureus 93-53</name>
    <dbReference type="NCBI Taxonomy" id="1314785"/>
    <lineage>
        <taxon>Eukaryota</taxon>
        <taxon>Fungi</taxon>
        <taxon>Dikarya</taxon>
        <taxon>Basidiomycota</taxon>
        <taxon>Agaricomycotina</taxon>
        <taxon>Agaricomycetes</taxon>
        <taxon>Polyporales</taxon>
        <taxon>Laetiporus</taxon>
    </lineage>
</organism>
<accession>A0A165GVU5</accession>
<dbReference type="GeneID" id="63828504"/>
<dbReference type="InParanoid" id="A0A165GVU5"/>
<dbReference type="EMBL" id="KV427608">
    <property type="protein sequence ID" value="KZT10892.1"/>
    <property type="molecule type" value="Genomic_DNA"/>
</dbReference>
<reference evidence="2 3" key="1">
    <citation type="journal article" date="2016" name="Mol. Biol. Evol.">
        <title>Comparative Genomics of Early-Diverging Mushroom-Forming Fungi Provides Insights into the Origins of Lignocellulose Decay Capabilities.</title>
        <authorList>
            <person name="Nagy L.G."/>
            <person name="Riley R."/>
            <person name="Tritt A."/>
            <person name="Adam C."/>
            <person name="Daum C."/>
            <person name="Floudas D."/>
            <person name="Sun H."/>
            <person name="Yadav J.S."/>
            <person name="Pangilinan J."/>
            <person name="Larsson K.H."/>
            <person name="Matsuura K."/>
            <person name="Barry K."/>
            <person name="Labutti K."/>
            <person name="Kuo R."/>
            <person name="Ohm R.A."/>
            <person name="Bhattacharya S.S."/>
            <person name="Shirouzu T."/>
            <person name="Yoshinaga Y."/>
            <person name="Martin F.M."/>
            <person name="Grigoriev I.V."/>
            <person name="Hibbett D.S."/>
        </authorList>
    </citation>
    <scope>NUCLEOTIDE SEQUENCE [LARGE SCALE GENOMIC DNA]</scope>
    <source>
        <strain evidence="2 3">93-53</strain>
    </source>
</reference>
<evidence type="ECO:0000313" key="2">
    <source>
        <dbReference type="EMBL" id="KZT10892.1"/>
    </source>
</evidence>